<dbReference type="GO" id="GO:0052855">
    <property type="term" value="F:ADP-dependent NAD(P)H-hydrate dehydratase activity"/>
    <property type="evidence" value="ECO:0007669"/>
    <property type="project" value="UniProtKB-UniRule"/>
</dbReference>
<dbReference type="EC" id="4.2.1.136" evidence="6"/>
<comment type="caution">
    <text evidence="8">The sequence shown here is derived from an EMBL/GenBank/DDBJ whole genome shotgun (WGS) entry which is preliminary data.</text>
</comment>
<evidence type="ECO:0000256" key="4">
    <source>
        <dbReference type="ARBA" id="ARBA00023027"/>
    </source>
</evidence>
<comment type="function">
    <text evidence="6">Catalyzes the dehydration of the S-form of NAD(P)HX at the expense of ADP, which is converted to AMP. Together with NAD(P)HX epimerase, which catalyzes the epimerization of the S- and R-forms, the enzyme allows the repair of both epimers of NAD(P)HX, a damaged form of NAD(P)H that is a result of enzymatic or heat-dependent hydration.</text>
</comment>
<keyword evidence="1 6" id="KW-0547">Nucleotide-binding</keyword>
<comment type="cofactor">
    <cofactor evidence="6">
        <name>Mg(2+)</name>
        <dbReference type="ChEBI" id="CHEBI:18420"/>
    </cofactor>
</comment>
<evidence type="ECO:0000256" key="1">
    <source>
        <dbReference type="ARBA" id="ARBA00022741"/>
    </source>
</evidence>
<evidence type="ECO:0000256" key="2">
    <source>
        <dbReference type="ARBA" id="ARBA00022840"/>
    </source>
</evidence>
<evidence type="ECO:0000256" key="6">
    <source>
        <dbReference type="HAMAP-Rule" id="MF_01965"/>
    </source>
</evidence>
<protein>
    <recommendedName>
        <fullName evidence="6">ADP-dependent (S)-NAD(P)H-hydrate dehydratase</fullName>
        <ecNumber evidence="6">4.2.1.136</ecNumber>
    </recommendedName>
    <alternativeName>
        <fullName evidence="6">ADP-dependent NAD(P)HX dehydratase</fullName>
    </alternativeName>
</protein>
<accession>A0A147K148</accession>
<feature type="binding site" evidence="6">
    <location>
        <position position="231"/>
    </location>
    <ligand>
        <name>AMP</name>
        <dbReference type="ChEBI" id="CHEBI:456215"/>
    </ligand>
</feature>
<dbReference type="GO" id="GO:0110051">
    <property type="term" value="P:metabolite repair"/>
    <property type="evidence" value="ECO:0007669"/>
    <property type="project" value="TreeGrafter"/>
</dbReference>
<dbReference type="SUPFAM" id="SSF53613">
    <property type="entry name" value="Ribokinase-like"/>
    <property type="match status" value="1"/>
</dbReference>
<feature type="domain" description="YjeF C-terminal" evidence="7">
    <location>
        <begin position="8"/>
        <end position="290"/>
    </location>
</feature>
<dbReference type="STRING" id="1776334.APZ16_04375"/>
<reference evidence="8 9" key="1">
    <citation type="journal article" date="2016" name="Nat. Microbiol.">
        <title>Genomic inference of the metabolism of cosmopolitan subsurface Archaea, Hadesarchaea.</title>
        <authorList>
            <person name="Baker B.J."/>
            <person name="Saw J.H."/>
            <person name="Lind A.E."/>
            <person name="Lazar C.S."/>
            <person name="Hinrichs K.-U."/>
            <person name="Teske A.P."/>
            <person name="Ettema T.J."/>
        </authorList>
    </citation>
    <scope>NUCLEOTIDE SEQUENCE [LARGE SCALE GENOMIC DNA]</scope>
</reference>
<feature type="binding site" evidence="6">
    <location>
        <position position="111"/>
    </location>
    <ligand>
        <name>(6S)-NADPHX</name>
        <dbReference type="ChEBI" id="CHEBI:64076"/>
    </ligand>
</feature>
<dbReference type="PANTHER" id="PTHR12592:SF0">
    <property type="entry name" value="ATP-DEPENDENT (S)-NAD(P)H-HYDRATE DEHYDRATASE"/>
    <property type="match status" value="1"/>
</dbReference>
<name>A0A147K148_HADYE</name>
<dbReference type="PANTHER" id="PTHR12592">
    <property type="entry name" value="ATP-DEPENDENT (S)-NAD(P)H-HYDRATE DEHYDRATASE FAMILY MEMBER"/>
    <property type="match status" value="1"/>
</dbReference>
<feature type="binding site" evidence="6">
    <location>
        <position position="43"/>
    </location>
    <ligand>
        <name>(6S)-NADPHX</name>
        <dbReference type="ChEBI" id="CHEBI:64076"/>
    </ligand>
</feature>
<dbReference type="PROSITE" id="PS01050">
    <property type="entry name" value="YJEF_C_2"/>
    <property type="match status" value="1"/>
</dbReference>
<dbReference type="GO" id="GO:0046496">
    <property type="term" value="P:nicotinamide nucleotide metabolic process"/>
    <property type="evidence" value="ECO:0007669"/>
    <property type="project" value="UniProtKB-UniRule"/>
</dbReference>
<comment type="catalytic activity">
    <reaction evidence="6">
        <text>(6S)-NADHX + ADP = AMP + phosphate + NADH + H(+)</text>
        <dbReference type="Rhea" id="RHEA:32223"/>
        <dbReference type="ChEBI" id="CHEBI:15378"/>
        <dbReference type="ChEBI" id="CHEBI:43474"/>
        <dbReference type="ChEBI" id="CHEBI:57945"/>
        <dbReference type="ChEBI" id="CHEBI:64074"/>
        <dbReference type="ChEBI" id="CHEBI:456215"/>
        <dbReference type="ChEBI" id="CHEBI:456216"/>
        <dbReference type="EC" id="4.2.1.136"/>
    </reaction>
</comment>
<dbReference type="Pfam" id="PF01256">
    <property type="entry name" value="Carb_kinase"/>
    <property type="match status" value="1"/>
</dbReference>
<dbReference type="InterPro" id="IPR000631">
    <property type="entry name" value="CARKD"/>
</dbReference>
<keyword evidence="4 6" id="KW-0520">NAD</keyword>
<comment type="subunit">
    <text evidence="6">Homotetramer.</text>
</comment>
<evidence type="ECO:0000256" key="5">
    <source>
        <dbReference type="ARBA" id="ARBA00023239"/>
    </source>
</evidence>
<keyword evidence="2 6" id="KW-0067">ATP-binding</keyword>
<evidence type="ECO:0000256" key="3">
    <source>
        <dbReference type="ARBA" id="ARBA00022857"/>
    </source>
</evidence>
<dbReference type="Gene3D" id="3.40.1190.20">
    <property type="match status" value="1"/>
</dbReference>
<dbReference type="NCBIfam" id="TIGR00196">
    <property type="entry name" value="yjeF_cterm"/>
    <property type="match status" value="1"/>
</dbReference>
<dbReference type="AlphaFoldDB" id="A0A147K148"/>
<keyword evidence="3 6" id="KW-0521">NADP</keyword>
<dbReference type="HAMAP" id="MF_01965">
    <property type="entry name" value="NADHX_dehydratase"/>
    <property type="match status" value="1"/>
</dbReference>
<feature type="binding site" evidence="6">
    <location>
        <position position="165"/>
    </location>
    <ligand>
        <name>(6S)-NADPHX</name>
        <dbReference type="ChEBI" id="CHEBI:64076"/>
    </ligand>
</feature>
<dbReference type="InterPro" id="IPR017953">
    <property type="entry name" value="Carbohydrate_kinase_pred_CS"/>
</dbReference>
<dbReference type="Proteomes" id="UP000074294">
    <property type="component" value="Unassembled WGS sequence"/>
</dbReference>
<comment type="catalytic activity">
    <reaction evidence="6">
        <text>(6S)-NADPHX + ADP = AMP + phosphate + NADPH + H(+)</text>
        <dbReference type="Rhea" id="RHEA:32235"/>
        <dbReference type="ChEBI" id="CHEBI:15378"/>
        <dbReference type="ChEBI" id="CHEBI:43474"/>
        <dbReference type="ChEBI" id="CHEBI:57783"/>
        <dbReference type="ChEBI" id="CHEBI:64076"/>
        <dbReference type="ChEBI" id="CHEBI:456215"/>
        <dbReference type="ChEBI" id="CHEBI:456216"/>
        <dbReference type="EC" id="4.2.1.136"/>
    </reaction>
</comment>
<dbReference type="PROSITE" id="PS51383">
    <property type="entry name" value="YJEF_C_3"/>
    <property type="match status" value="1"/>
</dbReference>
<evidence type="ECO:0000313" key="9">
    <source>
        <dbReference type="Proteomes" id="UP000074294"/>
    </source>
</evidence>
<evidence type="ECO:0000259" key="7">
    <source>
        <dbReference type="PROSITE" id="PS51383"/>
    </source>
</evidence>
<dbReference type="InterPro" id="IPR029056">
    <property type="entry name" value="Ribokinase-like"/>
</dbReference>
<sequence length="294" mass="30923">MEKRYRVSKADVKAVIPKREAESHKGNFGRLLVVGGGSRYVGAPALVGLAALRSGVDLAVIAAPERTAWTINTLSPDLITVKLRCQDLEPSALPDVSSELESSTAVVIGPGLGSLPKTLEAVISLARLLRKEHPELPALFDADAFKALGRAPELLKDMPWVMTPHAGEFKILTGYDLPADLQGRAEMASRAARELGCVILLKGHVDIIASADGALKLNYTGNPGMTVGGTGDVLSGIVGAFLSQRASPFQAAAAGAWVCGRAGDLCLGEKGYEFVASDVIDKIPEVFKEVRGKG</sequence>
<organism evidence="8 9">
    <name type="scientific">Hadarchaeum yellowstonense</name>
    <dbReference type="NCBI Taxonomy" id="1776334"/>
    <lineage>
        <taxon>Archaea</taxon>
        <taxon>Methanobacteriati</taxon>
        <taxon>Candidatus Hadarchaeota</taxon>
        <taxon>Candidatus Hadarchaeia</taxon>
        <taxon>Candidatus Hadarchaeales</taxon>
        <taxon>Candidatus Hadarchaeaceae</taxon>
        <taxon>Candidatus Hadarchaeum</taxon>
    </lineage>
</organism>
<comment type="similarity">
    <text evidence="6">Belongs to the NnrD/CARKD family.</text>
</comment>
<gene>
    <name evidence="6" type="primary">nnrD</name>
    <name evidence="8" type="ORF">APZ16_04375</name>
</gene>
<dbReference type="CDD" id="cd01171">
    <property type="entry name" value="YXKO-related"/>
    <property type="match status" value="1"/>
</dbReference>
<evidence type="ECO:0000313" key="8">
    <source>
        <dbReference type="EMBL" id="KUO42532.1"/>
    </source>
</evidence>
<dbReference type="GO" id="GO:0005524">
    <property type="term" value="F:ATP binding"/>
    <property type="evidence" value="ECO:0007669"/>
    <property type="project" value="UniProtKB-KW"/>
</dbReference>
<comment type="caution">
    <text evidence="6">Lacks conserved residue(s) required for the propagation of feature annotation.</text>
</comment>
<keyword evidence="5 6" id="KW-0456">Lyase</keyword>
<feature type="binding site" evidence="6">
    <location>
        <position position="232"/>
    </location>
    <ligand>
        <name>(6S)-NADPHX</name>
        <dbReference type="ChEBI" id="CHEBI:64076"/>
    </ligand>
</feature>
<dbReference type="EMBL" id="LQMQ01000005">
    <property type="protein sequence ID" value="KUO42532.1"/>
    <property type="molecule type" value="Genomic_DNA"/>
</dbReference>
<proteinExistence type="inferred from homology"/>